<dbReference type="Pfam" id="PF00057">
    <property type="entry name" value="Ldl_recept_a"/>
    <property type="match status" value="28"/>
</dbReference>
<dbReference type="FunFam" id="2.10.25.10:FF:000129">
    <property type="entry name" value="Low-density lipoprotein receptor-related protein 1"/>
    <property type="match status" value="1"/>
</dbReference>
<dbReference type="InterPro" id="IPR009030">
    <property type="entry name" value="Growth_fac_rcpt_cys_sf"/>
</dbReference>
<dbReference type="Gene3D" id="2.10.25.10">
    <property type="entry name" value="Laminin"/>
    <property type="match status" value="12"/>
</dbReference>
<dbReference type="FunFam" id="2.10.25.10:FF:000072">
    <property type="entry name" value="Low-density lipoprotein receptor-related protein 1B"/>
    <property type="match status" value="1"/>
</dbReference>
<evidence type="ECO:0000259" key="18">
    <source>
        <dbReference type="PROSITE" id="PS50026"/>
    </source>
</evidence>
<organism evidence="19 20">
    <name type="scientific">Anolis carolinensis</name>
    <name type="common">Green anole</name>
    <name type="synonym">American chameleon</name>
    <dbReference type="NCBI Taxonomy" id="28377"/>
    <lineage>
        <taxon>Eukaryota</taxon>
        <taxon>Metazoa</taxon>
        <taxon>Chordata</taxon>
        <taxon>Craniata</taxon>
        <taxon>Vertebrata</taxon>
        <taxon>Euteleostomi</taxon>
        <taxon>Lepidosauria</taxon>
        <taxon>Squamata</taxon>
        <taxon>Bifurcata</taxon>
        <taxon>Unidentata</taxon>
        <taxon>Episquamata</taxon>
        <taxon>Toxicofera</taxon>
        <taxon>Iguania</taxon>
        <taxon>Dactyloidae</taxon>
        <taxon>Anolis</taxon>
    </lineage>
</organism>
<feature type="disulfide bond" evidence="16">
    <location>
        <begin position="2866"/>
        <end position="2878"/>
    </location>
</feature>
<dbReference type="FunFam" id="4.10.400.10:FF:000022">
    <property type="entry name" value="LDL receptor related protein 1"/>
    <property type="match status" value="1"/>
</dbReference>
<feature type="disulfide bond" evidence="16">
    <location>
        <begin position="2702"/>
        <end position="2720"/>
    </location>
</feature>
<feature type="disulfide bond" evidence="16">
    <location>
        <begin position="2566"/>
        <end position="2578"/>
    </location>
</feature>
<evidence type="ECO:0000256" key="10">
    <source>
        <dbReference type="ARBA" id="ARBA00022989"/>
    </source>
</evidence>
<keyword evidence="10" id="KW-1133">Transmembrane helix</keyword>
<reference evidence="19 20" key="1">
    <citation type="submission" date="2009-12" db="EMBL/GenBank/DDBJ databases">
        <title>The Genome Sequence of Anolis carolinensis (Green Anole Lizard).</title>
        <authorList>
            <consortium name="The Genome Sequencing Platform"/>
            <person name="Di Palma F."/>
            <person name="Alfoldi J."/>
            <person name="Heiman D."/>
            <person name="Young S."/>
            <person name="Grabherr M."/>
            <person name="Johnson J."/>
            <person name="Lander E.S."/>
            <person name="Lindblad-Toh K."/>
        </authorList>
    </citation>
    <scope>NUCLEOTIDE SEQUENCE [LARGE SCALE GENOMIC DNA]</scope>
    <source>
        <strain evidence="19 20">JBL SC #1</strain>
    </source>
</reference>
<feature type="disulfide bond" evidence="16">
    <location>
        <begin position="3676"/>
        <end position="3688"/>
    </location>
</feature>
<feature type="disulfide bond" evidence="16">
    <location>
        <begin position="3344"/>
        <end position="3359"/>
    </location>
</feature>
<feature type="domain" description="EGF-like" evidence="18">
    <location>
        <begin position="4119"/>
        <end position="4152"/>
    </location>
</feature>
<feature type="disulfide bond" evidence="16">
    <location>
        <begin position="2534"/>
        <end position="2552"/>
    </location>
</feature>
<feature type="disulfide bond" evidence="15">
    <location>
        <begin position="4198"/>
        <end position="4208"/>
    </location>
</feature>
<dbReference type="FunFam" id="2.10.25.10:FF:000009">
    <property type="entry name" value="Low-density lipoprotein receptor isoform 1"/>
    <property type="match status" value="2"/>
</dbReference>
<feature type="disulfide bond" evidence="16">
    <location>
        <begin position="822"/>
        <end position="834"/>
    </location>
</feature>
<feature type="disulfide bond" evidence="16">
    <location>
        <begin position="952"/>
        <end position="970"/>
    </location>
</feature>
<dbReference type="FunFam" id="4.10.400.10:FF:000148">
    <property type="entry name" value="low-density lipoprotein receptor-related protein 1B"/>
    <property type="match status" value="1"/>
</dbReference>
<evidence type="ECO:0000256" key="14">
    <source>
        <dbReference type="ARBA" id="ARBA00023180"/>
    </source>
</evidence>
<feature type="disulfide bond" evidence="16">
    <location>
        <begin position="3384"/>
        <end position="3399"/>
    </location>
</feature>
<feature type="repeat" description="LDL-receptor class B" evidence="17">
    <location>
        <begin position="319"/>
        <end position="362"/>
    </location>
</feature>
<feature type="disulfide bond" evidence="16">
    <location>
        <begin position="2820"/>
        <end position="2832"/>
    </location>
</feature>
<dbReference type="InterPro" id="IPR051221">
    <property type="entry name" value="LDLR-related"/>
</dbReference>
<dbReference type="GO" id="GO:0006898">
    <property type="term" value="P:receptor-mediated endocytosis"/>
    <property type="evidence" value="ECO:0007669"/>
    <property type="project" value="UniProtKB-ARBA"/>
</dbReference>
<dbReference type="InterPro" id="IPR011042">
    <property type="entry name" value="6-blade_b-propeller_TolB-like"/>
</dbReference>
<dbReference type="FunFam" id="2.10.25.10:FF:000505">
    <property type="entry name" value="Low-density lipoprotein receptor-related protein 1"/>
    <property type="match status" value="1"/>
</dbReference>
<feature type="repeat" description="LDL-receptor class B" evidence="17">
    <location>
        <begin position="592"/>
        <end position="637"/>
    </location>
</feature>
<dbReference type="GeneTree" id="ENSGT00940000157521"/>
<feature type="disulfide bond" evidence="16">
    <location>
        <begin position="870"/>
        <end position="888"/>
    </location>
</feature>
<dbReference type="PROSITE" id="PS01186">
    <property type="entry name" value="EGF_2"/>
    <property type="match status" value="2"/>
</dbReference>
<dbReference type="InterPro" id="IPR000033">
    <property type="entry name" value="LDLR_classB_rpt"/>
</dbReference>
<feature type="disulfide bond" evidence="16">
    <location>
        <begin position="3520"/>
        <end position="3538"/>
    </location>
</feature>
<feature type="disulfide bond" evidence="15">
    <location>
        <begin position="2947"/>
        <end position="2957"/>
    </location>
</feature>
<dbReference type="FunFam" id="2.10.25.10:FF:000088">
    <property type="entry name" value="Prolow-density lipoprotein receptor-related protein 1"/>
    <property type="match status" value="1"/>
</dbReference>
<feature type="disulfide bond" evidence="16">
    <location>
        <begin position="2585"/>
        <end position="2600"/>
    </location>
</feature>
<keyword evidence="5" id="KW-0254">Endocytosis</keyword>
<dbReference type="PROSITE" id="PS51120">
    <property type="entry name" value="LDLRB"/>
    <property type="match status" value="20"/>
</dbReference>
<dbReference type="InterPro" id="IPR026823">
    <property type="entry name" value="cEGF"/>
</dbReference>
<dbReference type="InterPro" id="IPR001881">
    <property type="entry name" value="EGF-like_Ca-bd_dom"/>
</dbReference>
<feature type="repeat" description="LDL-receptor class B" evidence="17">
    <location>
        <begin position="363"/>
        <end position="406"/>
    </location>
</feature>
<feature type="disulfide bond" evidence="15">
    <location>
        <begin position="4159"/>
        <end position="4169"/>
    </location>
</feature>
<feature type="disulfide bond" evidence="16">
    <location>
        <begin position="3595"/>
        <end position="3607"/>
    </location>
</feature>
<dbReference type="FunFam" id="4.10.400.10:FF:000110">
    <property type="entry name" value="Low-density lipoprotein receptor-related protein 1B"/>
    <property type="match status" value="1"/>
</dbReference>
<feature type="disulfide bond" evidence="16">
    <location>
        <begin position="2787"/>
        <end position="2805"/>
    </location>
</feature>
<dbReference type="InterPro" id="IPR018097">
    <property type="entry name" value="EGF_Ca-bd_CS"/>
</dbReference>
<dbReference type="FunFam" id="4.10.400.10:FF:000018">
    <property type="entry name" value="Low-density lipoprotein receptor-related protein 1"/>
    <property type="match status" value="1"/>
</dbReference>
<feature type="repeat" description="LDL-receptor class B" evidence="17">
    <location>
        <begin position="1897"/>
        <end position="1939"/>
    </location>
</feature>
<feature type="disulfide bond" evidence="16">
    <location>
        <begin position="3571"/>
        <end position="3586"/>
    </location>
</feature>
<dbReference type="PROSITE" id="PS01187">
    <property type="entry name" value="EGF_CA"/>
    <property type="match status" value="2"/>
</dbReference>
<dbReference type="SUPFAM" id="SSF57424">
    <property type="entry name" value="LDL receptor-like module"/>
    <property type="match status" value="29"/>
</dbReference>
<dbReference type="Ensembl" id="ENSACAT00000050527.1">
    <property type="protein sequence ID" value="ENSACAP00000040761.1"/>
    <property type="gene ID" value="ENSACAG00000003221.4"/>
</dbReference>
<dbReference type="SMART" id="SM00179">
    <property type="entry name" value="EGF_CA"/>
    <property type="match status" value="5"/>
</dbReference>
<dbReference type="FunFam" id="4.10.400.10:FF:000005">
    <property type="entry name" value="low-density lipoprotein receptor-related protein 1B"/>
    <property type="match status" value="1"/>
</dbReference>
<feature type="disulfide bond" evidence="16">
    <location>
        <begin position="2546"/>
        <end position="2561"/>
    </location>
</feature>
<dbReference type="Pfam" id="PF14670">
    <property type="entry name" value="FXa_inhibition"/>
    <property type="match status" value="5"/>
</dbReference>
<evidence type="ECO:0000256" key="12">
    <source>
        <dbReference type="ARBA" id="ARBA00023157"/>
    </source>
</evidence>
<dbReference type="SUPFAM" id="SSF57184">
    <property type="entry name" value="Growth factor receptor domain"/>
    <property type="match status" value="3"/>
</dbReference>
<feature type="repeat" description="LDL-receptor class B" evidence="17">
    <location>
        <begin position="1275"/>
        <end position="1321"/>
    </location>
</feature>
<dbReference type="SMART" id="SM00135">
    <property type="entry name" value="LY"/>
    <property type="match status" value="36"/>
</dbReference>
<dbReference type="FunFam" id="4.10.400.10:FF:000024">
    <property type="entry name" value="Low-density lipoprotein RecePtor related"/>
    <property type="match status" value="1"/>
</dbReference>
<feature type="repeat" description="LDL-receptor class B" evidence="17">
    <location>
        <begin position="549"/>
        <end position="591"/>
    </location>
</feature>
<proteinExistence type="inferred from homology"/>
<feature type="disulfide bond" evidence="16">
    <location>
        <begin position="2657"/>
        <end position="2669"/>
    </location>
</feature>
<feature type="disulfide bond" evidence="16">
    <location>
        <begin position="911"/>
        <end position="929"/>
    </location>
</feature>
<dbReference type="FunFam" id="4.10.400.10:FF:000015">
    <property type="entry name" value="Low-density lipoprotein receptor-related protein 1"/>
    <property type="match status" value="2"/>
</dbReference>
<feature type="disulfide bond" evidence="16">
    <location>
        <begin position="1091"/>
        <end position="1106"/>
    </location>
</feature>
<feature type="disulfide bond" evidence="16">
    <location>
        <begin position="3474"/>
        <end position="3486"/>
    </location>
</feature>
<feature type="disulfide bond" evidence="16">
    <location>
        <begin position="2695"/>
        <end position="2707"/>
    </location>
</feature>
<dbReference type="PROSITE" id="PS01209">
    <property type="entry name" value="LDLRA_1"/>
    <property type="match status" value="15"/>
</dbReference>
<dbReference type="PROSITE" id="PS00010">
    <property type="entry name" value="ASX_HYDROXYL"/>
    <property type="match status" value="1"/>
</dbReference>
<dbReference type="FunFam" id="2.120.10.30:FF:000009">
    <property type="entry name" value="Putative low-density lipoprotein receptor-related protein 1B"/>
    <property type="match status" value="1"/>
</dbReference>
<feature type="repeat" description="LDL-receptor class B" evidence="17">
    <location>
        <begin position="688"/>
        <end position="731"/>
    </location>
</feature>
<dbReference type="FunFam" id="2.120.10.30:FF:000018">
    <property type="entry name" value="Low-density lipoprotein receptor-related protein 1"/>
    <property type="match status" value="1"/>
</dbReference>
<evidence type="ECO:0000256" key="11">
    <source>
        <dbReference type="ARBA" id="ARBA00023136"/>
    </source>
</evidence>
<dbReference type="PROSITE" id="PS50026">
    <property type="entry name" value="EGF_3"/>
    <property type="match status" value="5"/>
</dbReference>
<dbReference type="InterPro" id="IPR036055">
    <property type="entry name" value="LDL_receptor-like_sf"/>
</dbReference>
<feature type="domain" description="EGF-like" evidence="18">
    <location>
        <begin position="2943"/>
        <end position="2978"/>
    </location>
</feature>
<dbReference type="CDD" id="cd00054">
    <property type="entry name" value="EGF_CA"/>
    <property type="match status" value="1"/>
</dbReference>
<evidence type="ECO:0000256" key="16">
    <source>
        <dbReference type="PROSITE-ProRule" id="PRU00124"/>
    </source>
</evidence>
<name>A0A803TZX1_ANOCA</name>
<dbReference type="Pfam" id="PF00058">
    <property type="entry name" value="Ldl_recept_b"/>
    <property type="match status" value="13"/>
</dbReference>
<evidence type="ECO:0000256" key="6">
    <source>
        <dbReference type="ARBA" id="ARBA00022692"/>
    </source>
</evidence>
<feature type="repeat" description="LDL-receptor class B" evidence="17">
    <location>
        <begin position="1940"/>
        <end position="1982"/>
    </location>
</feature>
<dbReference type="FunFam" id="4.10.400.10:FF:000081">
    <property type="entry name" value="Low-density lipoprotein receptor-related protein 1B"/>
    <property type="match status" value="1"/>
</dbReference>
<reference evidence="19" key="3">
    <citation type="submission" date="2025-09" db="UniProtKB">
        <authorList>
            <consortium name="Ensembl"/>
        </authorList>
    </citation>
    <scope>IDENTIFICATION</scope>
</reference>
<dbReference type="Gene3D" id="2.120.10.30">
    <property type="entry name" value="TolB, C-terminal domain"/>
    <property type="match status" value="8"/>
</dbReference>
<feature type="repeat" description="LDL-receptor class B" evidence="17">
    <location>
        <begin position="1322"/>
        <end position="1364"/>
    </location>
</feature>
<feature type="disulfide bond" evidence="16">
    <location>
        <begin position="3657"/>
        <end position="3672"/>
    </location>
</feature>
<dbReference type="FunFam" id="4.10.400.10:FF:000101">
    <property type="entry name" value="Low-density lipoprotein receptor-related protein 1B"/>
    <property type="match status" value="1"/>
</dbReference>
<dbReference type="CDD" id="cd00112">
    <property type="entry name" value="LDLa"/>
    <property type="match status" value="27"/>
</dbReference>
<keyword evidence="4 15" id="KW-0245">EGF-like domain</keyword>
<dbReference type="FunFam" id="2.120.10.30:FF:000019">
    <property type="entry name" value="Low-density lipoprotein receptor-related protein 1"/>
    <property type="match status" value="1"/>
</dbReference>
<gene>
    <name evidence="19" type="primary">LRP1B</name>
</gene>
<dbReference type="FunFam" id="4.10.400.10:FF:000010">
    <property type="entry name" value="Low-density lipoprotein receptor-related protein 1"/>
    <property type="match status" value="1"/>
</dbReference>
<feature type="disulfide bond" evidence="15">
    <location>
        <begin position="4123"/>
        <end position="4133"/>
    </location>
</feature>
<feature type="disulfide bond" evidence="16">
    <location>
        <begin position="3332"/>
        <end position="3350"/>
    </location>
</feature>
<feature type="disulfide bond" evidence="16">
    <location>
        <begin position="990"/>
        <end position="1008"/>
    </location>
</feature>
<keyword evidence="12 15" id="KW-1015">Disulfide bond</keyword>
<dbReference type="FunFam" id="2.120.10.30:FF:000015">
    <property type="entry name" value="Low-density lipoprotein receptor-related protein 1"/>
    <property type="match status" value="1"/>
</dbReference>
<feature type="disulfide bond" evidence="16">
    <location>
        <begin position="904"/>
        <end position="916"/>
    </location>
</feature>
<evidence type="ECO:0000256" key="4">
    <source>
        <dbReference type="ARBA" id="ARBA00022536"/>
    </source>
</evidence>
<dbReference type="PANTHER" id="PTHR22722">
    <property type="entry name" value="LOW-DENSITY LIPOPROTEIN RECEPTOR-RELATED PROTEIN 2-RELATED"/>
    <property type="match status" value="1"/>
</dbReference>
<feature type="disulfide bond" evidence="16">
    <location>
        <begin position="1048"/>
        <end position="1063"/>
    </location>
</feature>
<feature type="disulfide bond" evidence="15">
    <location>
        <begin position="4234"/>
        <end position="4244"/>
    </location>
</feature>
<feature type="disulfide bond" evidence="16">
    <location>
        <begin position="2676"/>
        <end position="2691"/>
    </location>
</feature>
<dbReference type="FunFam" id="4.10.400.10:FF:000080">
    <property type="entry name" value="Low-density lipoprotein receptor-related protein 1B"/>
    <property type="match status" value="1"/>
</dbReference>
<dbReference type="PRINTS" id="PR00261">
    <property type="entry name" value="LDLRECEPTOR"/>
</dbReference>
<protein>
    <submittedName>
        <fullName evidence="19">LDL receptor related protein 1B</fullName>
    </submittedName>
</protein>
<feature type="disulfide bond" evidence="15">
    <location>
        <begin position="4220"/>
        <end position="4229"/>
    </location>
</feature>
<feature type="repeat" description="LDL-receptor class B" evidence="17">
    <location>
        <begin position="3117"/>
        <end position="3160"/>
    </location>
</feature>
<dbReference type="FunFam" id="4.10.400.10:FF:000061">
    <property type="entry name" value="Low-density lipoprotein receptor-related protein 1B"/>
    <property type="match status" value="1"/>
</dbReference>
<comment type="similarity">
    <text evidence="3">Belongs to the LDLR family.</text>
</comment>
<feature type="disulfide bond" evidence="16">
    <location>
        <begin position="2493"/>
        <end position="2511"/>
    </location>
</feature>
<feature type="disulfide bond" evidence="16">
    <location>
        <begin position="3493"/>
        <end position="3508"/>
    </location>
</feature>
<feature type="repeat" description="LDL-receptor class B" evidence="17">
    <location>
        <begin position="3934"/>
        <end position="3977"/>
    </location>
</feature>
<dbReference type="Pfam" id="PF07645">
    <property type="entry name" value="EGF_CA"/>
    <property type="match status" value="1"/>
</dbReference>
<dbReference type="FunFam" id="2.120.10.30:FF:000010">
    <property type="entry name" value="Low density lipoprotein receptor-related protein 1B"/>
    <property type="match status" value="1"/>
</dbReference>
<keyword evidence="7" id="KW-0732">Signal</keyword>
<feature type="domain" description="EGF-like" evidence="18">
    <location>
        <begin position="4155"/>
        <end position="4194"/>
    </location>
</feature>
<feature type="disulfide bond" evidence="16">
    <location>
        <begin position="2873"/>
        <end position="2891"/>
    </location>
</feature>
<feature type="repeat" description="LDL-receptor class B" evidence="17">
    <location>
        <begin position="1983"/>
        <end position="2026"/>
    </location>
</feature>
<comment type="subcellular location">
    <subcellularLocation>
        <location evidence="1">Endomembrane system</location>
    </subcellularLocation>
    <subcellularLocation>
        <location evidence="2">Membrane</location>
        <topology evidence="2">Single-pass type I membrane protein</topology>
    </subcellularLocation>
</comment>
<feature type="disulfide bond" evidence="16">
    <location>
        <begin position="3424"/>
        <end position="3439"/>
    </location>
</feature>
<dbReference type="SUPFAM" id="SSF57196">
    <property type="entry name" value="EGF/Laminin"/>
    <property type="match status" value="6"/>
</dbReference>
<feature type="repeat" description="LDL-receptor class B" evidence="17">
    <location>
        <begin position="638"/>
        <end position="687"/>
    </location>
</feature>
<dbReference type="Pfam" id="PF12662">
    <property type="entry name" value="cEGF"/>
    <property type="match status" value="1"/>
</dbReference>
<feature type="disulfide bond" evidence="16">
    <location>
        <begin position="3292"/>
        <end position="3310"/>
    </location>
</feature>
<dbReference type="FunFam" id="2.120.10.30:FF:000014">
    <property type="entry name" value="Low-density lipoprotein receptor-related protein 1"/>
    <property type="match status" value="1"/>
</dbReference>
<feature type="repeat" description="LDL-receptor class B" evidence="17">
    <location>
        <begin position="1680"/>
        <end position="1719"/>
    </location>
</feature>
<feature type="disulfide bond" evidence="16">
    <location>
        <begin position="964"/>
        <end position="979"/>
    </location>
</feature>
<dbReference type="SUPFAM" id="SSF63825">
    <property type="entry name" value="YWTD domain"/>
    <property type="match status" value="8"/>
</dbReference>
<dbReference type="InterPro" id="IPR000152">
    <property type="entry name" value="EGF-type_Asp/Asn_hydroxyl_site"/>
</dbReference>
<feature type="repeat" description="LDL-receptor class B" evidence="17">
    <location>
        <begin position="3074"/>
        <end position="3116"/>
    </location>
</feature>
<dbReference type="InterPro" id="IPR023415">
    <property type="entry name" value="LDLR_class-A_CS"/>
</dbReference>
<dbReference type="Bgee" id="ENSACAG00000003221">
    <property type="expression patterns" value="Expressed in testis and 3 other cell types or tissues"/>
</dbReference>
<keyword evidence="9" id="KW-0106">Calcium</keyword>
<dbReference type="GO" id="GO:0012505">
    <property type="term" value="C:endomembrane system"/>
    <property type="evidence" value="ECO:0007669"/>
    <property type="project" value="UniProtKB-SubCell"/>
</dbReference>
<keyword evidence="14" id="KW-0325">Glycoprotein</keyword>
<feature type="disulfide bond" evidence="16">
    <location>
        <begin position="2780"/>
        <end position="2792"/>
    </location>
</feature>
<feature type="disulfide bond" evidence="16">
    <location>
        <begin position="2664"/>
        <end position="2682"/>
    </location>
</feature>
<dbReference type="Pfam" id="PF00008">
    <property type="entry name" value="EGF"/>
    <property type="match status" value="1"/>
</dbReference>
<evidence type="ECO:0000256" key="13">
    <source>
        <dbReference type="ARBA" id="ARBA00023170"/>
    </source>
</evidence>
<accession>A0A803TZX1</accession>
<feature type="disulfide bond" evidence="16">
    <location>
        <begin position="3532"/>
        <end position="3547"/>
    </location>
</feature>
<feature type="disulfide bond" evidence="16">
    <location>
        <begin position="829"/>
        <end position="847"/>
    </location>
</feature>
<feature type="disulfide bond" evidence="16">
    <location>
        <begin position="3513"/>
        <end position="3525"/>
    </location>
</feature>
<feature type="disulfide bond" evidence="16">
    <location>
        <begin position="3285"/>
        <end position="3297"/>
    </location>
</feature>
<evidence type="ECO:0000313" key="20">
    <source>
        <dbReference type="Proteomes" id="UP000001646"/>
    </source>
</evidence>
<evidence type="ECO:0000256" key="15">
    <source>
        <dbReference type="PROSITE-ProRule" id="PRU00076"/>
    </source>
</evidence>
<reference evidence="19" key="2">
    <citation type="submission" date="2025-08" db="UniProtKB">
        <authorList>
            <consortium name="Ensembl"/>
        </authorList>
    </citation>
    <scope>IDENTIFICATION</scope>
</reference>
<sequence>INLPVFQSVEHLCDVGEFLCHDLVTCVSRNWLCDGEPDCPDDSDESIDVCPEEIEFKCPLNHLKCIGTNRCIHLSQLCNGIYDCPDGYDEGVHCRELLPKCQQMQCQYKCAVTRNGTSCYCEEGYEVGLNGKTCQDLNECNLYGTCSQMCENTDGSYICSCVEGYLLQPDKKSCKIKREPNDTTPVLLITNSDTIEVLYLNGTRASTLGSVRGNGIQTLDFIYKKNTICWIESRDSSNQLKCIESSKTRILSDEWIINTFPYLHNIQQMAVDWFTGNFYFLDRTSNTIFVCNYNGTVCVILIDLDLHNPMGIAVDPTLGKLFFTDYGNIAKIERCDMDGMNRTRLVVSKIEQPTAITLDLINKYIYWVDVYLDSVGVVDYQGHNRHTIIEGRLVRHLYGLTVFEDYLYATNLDNFSVLQINRFNGSNTQMLLRFENAQEIHVYHKRVQPTVRSHACDPDPYGMPGGCSHICLLSTSYKSRTCRCKMGFILGSDGRSCKRPKKELFLFYGKGRPGIIRGMDLNTKVADEYMIPIENLVNPRALDFHSETNYIYFADTTSFLIGRQKIDGSERETILKDDLDNVEGIAVDWIGNNLFWTNDGNRKTINVARLEKASQSRKTLLEGDMSHPRGIVVDPVNGWMYWTDWEEDQIDDSVGRIEKAWMNGYSRQIFVTSKMLWPNGLTLDYQNNILYWCDAYYDHIEKIFLNGTDRKVVYSGKELNHPFGLSHYKNYIFWTDYINGSIFQLDLTASNVTLLRSERSPLFGLQIYDSQKQQGDNACRVNNGGCSTLCLAVPGGRVCACADNQFLDENSTTCMKVLPKLCKVGEFQCQNRRCIQDRWRCDGDDDCLDGSDEHSELCFNHSCPDNQFKCHNNHCIPKRWLCDGANDCGSNEDESNETCAARTCQADQFSCGNGRCIPTSWLCDQEDDCGDESDEMASCEFPTCDSLVHFICKNGRCISSKWHCDSEDDCGDGSDELGCVHSCSGNQFRCSNGRCTPNHWVCDGDNDCGDFSDEKQPNCTKDASLGKCSGHEFQCHPDGNCIPEFWRCDGEKDCEDGSDEKFCNGTIRPCDEKTKFSCKTTGRCVSKAWLCDGDIDCEDQSDEDNCDGYTCGPPKYPCANDTSICLQPEKLCNGIKDCPDGSDEDILCDECSLNNGGCSHQCSVVPGGRIVCSCPPGLHLNSDNKTCEFEDYCTKHQRCSQVCEQHKNTVKCSCYEGWKLNKDGESCANIDPFEAFIIFSIRHEIRRIDLQKRDYSLLVPGLRNTIALDFHFNQSLLYWTDVVEDKIYRGKLSDSGGVSSIEVVVQHGLATPEGLTVDWIAGNIYWIDSNLDQIEVAKLDGTLRTTLIAGAMEHPRAIALDPRYGILFWTDWDASFPRIESASMSGARRKIIYKDMDSGAWPNGLTVDHFEKRIVWTDARSDAIYSALYDGTGMIEIIRGHEYLSHPFAVSLFGSEVYWTDWRTNTLSKANKWTGQNVSVIQKTSAQPFDLQIYHPSRQPQAPNPCAANNGRGPCSHMCLINHNRSAACACPHLMKLSTDRKTCYEMKKFLLYARRSEIRGVDIENPYFNYITAFTVPDIDDVTVVDFDTAEERLYWTDVKTQTIKRAFINGTGLETVISRDIQSIRGLAVDWLSRNLYWISSEFDETQINVAHLDGSLKTSIIHGIDKPQCLSVHPAKGKLYWTDGNTINMANMDGSNSKILFQNQKDPIGLSIDYPENKLYWISSGNGTINRCNLDGGNFEVIDSMKEELTKATALTIMDRKLWWADQNLGQIGTCNKKDGRNPTVLRNKTSGVVHMKIYDKAAQQGSNSCQHNNGGCSQLCLPTSESTRTCLCTIGYNLRKNRMSCQGIESFLMYSVHEGIRGIPLDPNDKTDALMPISGTSFAVGIDFHAGNDTIYWTDMGFNKISRARRDQTWKEDIITNGLGRVEGIAVDWIAGNIFWTDHGFNFIEVARLNGSFRYVVISQGLDQPRAIAVHPEKGYLFWTEWGQSPCIGKARLDGSEKSVLVGTGVTWPNGISVDFEENKLYWCDARMDKIERIDLESGRNREIVLSGSNVDIFSVAVFGAYIYWSDRAHANGSIRRGNKNDATEAMSMRTGLGVNLKEVKVFNRIREKGTSICAKNNGGCQQLCLYRGNMQKTCACAHGYLAEDGASCLRHDGYLLYSGRTILKTIHISDETNLNSPVQPYENPEYLKNVIALAFDYNQKGGGTNRIFFSDAHFGNIQLIKDDWSGRKVVVENVGSVEGLAYHRAWDALYWTSSTTSSITRHTVDQKRRGAFNREAVITMSEDDHPHVLALDECQNLMFWTNWNEHHPSIMRATLYGKNAQVIISTDILTPNGLAIDHSAEKLYFSDGSLGKIERCEYDGSHRNVIVRSGPGTFLSLAVYDDWIFWTDWVRRAILRSNKYTGGDTKILRSDIPHQPMGIIAVANDTNSCELSPCAQMNGGCHDLCLLTPDGRVNCSCRGDRILIDDNRCVPKNFSCNFFSEFECGNGECIDYELSCDGIPHCKDKSDEKLLYCENRSCRRGFKPCLNHRCISTNQVCDGKNDCGDDSDEIGCEVSGCTLTEFRCADGMCIAKSAQCNQVIDCSDASDEKNCNNTDCTHFYKLGVKSSGFVRCNFTSLCILPEWLCDGSNDCGDYTDELKCPVRNKHTCEENYFACPSGRCILNTWVCDSQKDCEDGSDEIHCDSSCSWNQFACSENRCISKQWACDGEDDCGNGLDESEVICDSVTCAPNMFNCLDSYACVPQHWLCDGERDCPNGSDELATAGCAPNNTCDENTFTCRNKVCIPKQFVCDHDDDCGDGSDESLECGYRHCNPGEFSCADGRCLLNSQWQCDGDFDCPDHSDEEPLNIKCRSAEQSCNSSFFMCKNGKCIPQGDVCDTKQDCGDGSDERNCRINECLSKKVSGCSQDCQDLPVGYKCKCWPGFHLKDDGRTCVDIDECSSGFPCSQQCINTYGTYKCLCADGYEMQLNNQHSCKSLSDEEPFLILADHHEIRKITIDGSNYTSIKQGLNNVIAIDFDYREDFIYWIDSSRPNGSRINRMNLNGSDVKVVHNTAVPNALAVDWVGKNLYWSDTEKRIIEVSKLNGLYPTVIVSKRVKFPRDLCLDPQVGYLYWIDCCEYPHIGRAGMDGSNQTVVVETQISRPMALTIDYVNKRLYWADENHIEFSNMDGSRRNKGVIALTLFEDYIYWTDGKTKAVNRAHKTSGEDKVALINSWHAITDIQMYHSYRQPNVPKHICTLTNGGCSHLCLLAPGKTHTCACPTNFYLAADNKTCLSNCTDSQFRCKTDKCIPFWWKCDTVDDCGDGSDEPEECPEFKCQPGRFQCGTGLCVLPAFICDGENDCGDNSDEMNCDTHVCLSGQFKCTKNQKCIPINLRCNGQDDCGDEEDERDCPENSCSPDHFQCKTTKHCISKLWVCDEDPDCADGSDEANCVHIYCGLPPFSFNIIIFSSELSHFVTVQKCHFNTCGPHEYQCKNSNCIPDHWRCDSQNDCGDNSDEENCKPQTCAQKDFHCSNGDCISAKFWCDGDYDCADGSDEKNCEADCKEDQFRCKNKAHCIPIRWLCDGIQDCVDNSDEQNCDKGTRGNICRADEFLCNNSLCKLHFWVCDGEDDCGDNSDELAEICVKFPCPPTRPYRCRNSRVCLRHEQICNGIDDCGDDSDEDNCVKPCKKDEFACNNKKCIPVELECDQFDDCGDGSDEQGCLTEYSCENNVNPCGDDAYCNKTKTSLFCQCKPGFQRNKRNWQYINECLIFGICSQLCINVKGSYRCTCERNYKERNSSCIAKGSEDQVLYIANDTDILGFVYPFNYSDVHQQITHIEHNSRITGMDLYYQGEIVIWSTQFNPGGIFYKKVRQGERRQSSSGVICPEFKRPRDIAVDWIAGNIYWTDHSRIYSINVGQINGPNCTRLLTNMAGEPYAIAVNPLKGMMYWTVIGDHSHIEEAAMDGTLRRILVQKNLQRPTGLVVDHFSQRLFWADFELSVIGSVLFDGSDLVICVSSKQGLLHPHRIDIFENYIYGAGPKNGAFRVQKFGHGSVEYLDLDIDKTKSTLISHRYKQTYSLNPCLELTCEFLCLLNPSGATCVCQEGKSLFNGTCSDLSILEFYVYVYVLSTDDTCKLPCENGGRCVINEKGDPRCYCWPSYSGERCETNHCSNYCQNGGTCVVVVHENSGRPTCSCTLGFTGPNCNKTVCNHFCQNGGTCTVTAGNQPHCHCQPEYTGDRCQYYVCHHYCVNSESCIIADDGNVECVCSLRYEGPKCETDKCVKCHGGQCIIDKESDDIMCNQLTYDVFIFFQTTNYSNPVYAKLYMDGQNCRNSLASVDERKELLPKKIDIGIRETVA</sequence>
<dbReference type="FunFam" id="4.10.400.10:FF:000007">
    <property type="entry name" value="Low density lipoprotein receptor-related protein 1"/>
    <property type="match status" value="1"/>
</dbReference>
<keyword evidence="6" id="KW-0812">Transmembrane</keyword>
<dbReference type="PROSITE" id="PS00022">
    <property type="entry name" value="EGF_1"/>
    <property type="match status" value="3"/>
</dbReference>
<dbReference type="FunFam" id="4.10.400.10:FF:000012">
    <property type="entry name" value="Low-density lipoprotein receptor-related protein 1"/>
    <property type="match status" value="1"/>
</dbReference>
<dbReference type="FunFam" id="4.10.400.10:FF:000004">
    <property type="entry name" value="Low-density lipoprotein receptor-related protein 1"/>
    <property type="match status" value="2"/>
</dbReference>
<feature type="disulfide bond" evidence="16">
    <location>
        <begin position="2634"/>
        <end position="2649"/>
    </location>
</feature>
<dbReference type="FunFam" id="4.10.400.10:FF:000045">
    <property type="entry name" value="Low-density lipoprotein receptor-related protein 2"/>
    <property type="match status" value="1"/>
</dbReference>
<feature type="disulfide bond" evidence="16">
    <location>
        <begin position="3481"/>
        <end position="3499"/>
    </location>
</feature>
<dbReference type="PROSITE" id="PS50068">
    <property type="entry name" value="LDLRA_2"/>
    <property type="match status" value="30"/>
</dbReference>
<feature type="disulfide bond" evidence="16">
    <location>
        <begin position="3325"/>
        <end position="3337"/>
    </location>
</feature>
<dbReference type="FunFam" id="4.10.400.10:FF:000001">
    <property type="entry name" value="Low-density lipoprotein receptor-related protein 1"/>
    <property type="match status" value="1"/>
</dbReference>
<dbReference type="Proteomes" id="UP000001646">
    <property type="component" value="Chromosome 1"/>
</dbReference>
<feature type="repeat" description="LDL-receptor class B" evidence="17">
    <location>
        <begin position="1365"/>
        <end position="1411"/>
    </location>
</feature>
<dbReference type="InterPro" id="IPR049883">
    <property type="entry name" value="NOTCH1_EGF-like"/>
</dbReference>
<dbReference type="FunFam" id="4.10.400.10:FF:000073">
    <property type="entry name" value="Low-density lipoprotein receptor-related protein 1B"/>
    <property type="match status" value="1"/>
</dbReference>
<evidence type="ECO:0000256" key="1">
    <source>
        <dbReference type="ARBA" id="ARBA00004308"/>
    </source>
</evidence>
<feature type="disulfide bond" evidence="16">
    <location>
        <begin position="863"/>
        <end position="875"/>
    </location>
</feature>
<dbReference type="FunFam" id="4.10.400.10:FF:000002">
    <property type="entry name" value="Low-density lipoprotein receptor-related protein 1"/>
    <property type="match status" value="1"/>
</dbReference>
<evidence type="ECO:0000256" key="8">
    <source>
        <dbReference type="ARBA" id="ARBA00022737"/>
    </source>
</evidence>
<dbReference type="GO" id="GO:0016020">
    <property type="term" value="C:membrane"/>
    <property type="evidence" value="ECO:0007669"/>
    <property type="project" value="UniProtKB-SubCell"/>
</dbReference>
<feature type="disulfide bond" evidence="16">
    <location>
        <begin position="983"/>
        <end position="995"/>
    </location>
</feature>
<keyword evidence="8" id="KW-0677">Repeat</keyword>
<dbReference type="InterPro" id="IPR002172">
    <property type="entry name" value="LDrepeatLR_classA_rpt"/>
</dbReference>
<feature type="disulfide bond" evidence="16">
    <location>
        <begin position="2573"/>
        <end position="2591"/>
    </location>
</feature>
<evidence type="ECO:0000256" key="2">
    <source>
        <dbReference type="ARBA" id="ARBA00004479"/>
    </source>
</evidence>
<evidence type="ECO:0000256" key="5">
    <source>
        <dbReference type="ARBA" id="ARBA00022583"/>
    </source>
</evidence>
<evidence type="ECO:0000256" key="17">
    <source>
        <dbReference type="PROSITE-ProRule" id="PRU00461"/>
    </source>
</evidence>
<evidence type="ECO:0000313" key="19">
    <source>
        <dbReference type="Ensembl" id="ENSACAP00000040761.1"/>
    </source>
</evidence>
<keyword evidence="13" id="KW-0675">Receptor</keyword>
<keyword evidence="11" id="KW-0472">Membrane</keyword>
<dbReference type="FunFam" id="2.120.10.30:FF:000020">
    <property type="entry name" value="Prolow-density lipoprotein receptor-related protein 1"/>
    <property type="match status" value="1"/>
</dbReference>
<evidence type="ECO:0000256" key="9">
    <source>
        <dbReference type="ARBA" id="ARBA00022837"/>
    </source>
</evidence>
<dbReference type="GO" id="GO:0005509">
    <property type="term" value="F:calcium ion binding"/>
    <property type="evidence" value="ECO:0007669"/>
    <property type="project" value="InterPro"/>
</dbReference>
<feature type="domain" description="EGF-like" evidence="18">
    <location>
        <begin position="4231"/>
        <end position="4266"/>
    </location>
</feature>
<dbReference type="Gene3D" id="4.10.400.10">
    <property type="entry name" value="Low-density Lipoprotein Receptor"/>
    <property type="match status" value="30"/>
</dbReference>
<dbReference type="InterPro" id="IPR000742">
    <property type="entry name" value="EGF"/>
</dbReference>
<feature type="disulfide bond" evidence="16">
    <location>
        <begin position="2885"/>
        <end position="2900"/>
    </location>
</feature>
<feature type="disulfide bond" evidence="16">
    <location>
        <begin position="3683"/>
        <end position="3701"/>
    </location>
</feature>
<feature type="disulfide bond" evidence="16">
    <location>
        <begin position="3602"/>
        <end position="3620"/>
    </location>
</feature>
<feature type="disulfide bond" evidence="16">
    <location>
        <begin position="3695"/>
        <end position="3710"/>
    </location>
</feature>
<evidence type="ECO:0000256" key="3">
    <source>
        <dbReference type="ARBA" id="ARBA00009939"/>
    </source>
</evidence>
<dbReference type="FunFam" id="4.10.400.10:FF:000009">
    <property type="entry name" value="Low-density lipoprotein receptor-related protein 1"/>
    <property type="match status" value="1"/>
</dbReference>
<feature type="disulfide bond" evidence="15">
    <location>
        <begin position="4256"/>
        <end position="4265"/>
    </location>
</feature>
<dbReference type="SMART" id="SM00192">
    <property type="entry name" value="LDLa"/>
    <property type="match status" value="30"/>
</dbReference>
<dbReference type="FunFam" id="4.10.400.10:FF:000065">
    <property type="entry name" value="Transmembrane protease serine 7"/>
    <property type="match status" value="1"/>
</dbReference>
<feature type="repeat" description="LDL-receptor class B" evidence="17">
    <location>
        <begin position="2305"/>
        <end position="2349"/>
    </location>
</feature>
<comment type="caution">
    <text evidence="15">Lacks conserved residue(s) required for the propagation of feature annotation.</text>
</comment>
<dbReference type="SMART" id="SM00181">
    <property type="entry name" value="EGF"/>
    <property type="match status" value="23"/>
</dbReference>
<dbReference type="FunFam" id="2.120.10.30:FF:000012">
    <property type="entry name" value="Low density lipoprotein receptor-related protein 1"/>
    <property type="match status" value="1"/>
</dbReference>
<keyword evidence="20" id="KW-1185">Reference proteome</keyword>
<feature type="repeat" description="LDL-receptor class B" evidence="17">
    <location>
        <begin position="1593"/>
        <end position="1635"/>
    </location>
</feature>
<feature type="repeat" description="LDL-receptor class B" evidence="17">
    <location>
        <begin position="2027"/>
        <end position="2070"/>
    </location>
</feature>
<feature type="disulfide bond" evidence="15">
    <location>
        <begin position="4184"/>
        <end position="4193"/>
    </location>
</feature>
<feature type="repeat" description="LDL-receptor class B" evidence="17">
    <location>
        <begin position="3890"/>
        <end position="3933"/>
    </location>
</feature>
<dbReference type="PANTHER" id="PTHR22722:SF5">
    <property type="entry name" value="LOW-DENSITY LIPOPROTEIN RECEPTOR-RELATED PROTEIN 1B"/>
    <property type="match status" value="1"/>
</dbReference>
<feature type="disulfide bond" evidence="16">
    <location>
        <begin position="2527"/>
        <end position="2539"/>
    </location>
</feature>
<feature type="domain" description="EGF-like" evidence="18">
    <location>
        <begin position="4195"/>
        <end position="4230"/>
    </location>
</feature>
<evidence type="ECO:0000256" key="7">
    <source>
        <dbReference type="ARBA" id="ARBA00022729"/>
    </source>
</evidence>